<comment type="caution">
    <text evidence="1">The sequence shown here is derived from an EMBL/GenBank/DDBJ whole genome shotgun (WGS) entry which is preliminary data.</text>
</comment>
<name>A0A8J2ZX09_9BACL</name>
<dbReference type="EMBL" id="BMFV01000016">
    <property type="protein sequence ID" value="GGH82931.1"/>
    <property type="molecule type" value="Genomic_DNA"/>
</dbReference>
<dbReference type="AlphaFoldDB" id="A0A8J2ZX09"/>
<evidence type="ECO:0008006" key="3">
    <source>
        <dbReference type="Google" id="ProtNLM"/>
    </source>
</evidence>
<evidence type="ECO:0000313" key="2">
    <source>
        <dbReference type="Proteomes" id="UP000656813"/>
    </source>
</evidence>
<sequence>MNSISIDIETFSSANLQKSGVYRYAESDDFEILLFGYSVDGGEVQVVDLACGEEIPDEIINGLMDDSVTKWAFNAMFERVCLSK</sequence>
<protein>
    <recommendedName>
        <fullName evidence="3">DNA polymerase</fullName>
    </recommendedName>
</protein>
<accession>A0A8J2ZX09</accession>
<organism evidence="1 2">
    <name type="scientific">Pullulanibacillus pueri</name>
    <dbReference type="NCBI Taxonomy" id="1437324"/>
    <lineage>
        <taxon>Bacteria</taxon>
        <taxon>Bacillati</taxon>
        <taxon>Bacillota</taxon>
        <taxon>Bacilli</taxon>
        <taxon>Bacillales</taxon>
        <taxon>Sporolactobacillaceae</taxon>
        <taxon>Pullulanibacillus</taxon>
    </lineage>
</organism>
<evidence type="ECO:0000313" key="1">
    <source>
        <dbReference type="EMBL" id="GGH82931.1"/>
    </source>
</evidence>
<dbReference type="Proteomes" id="UP000656813">
    <property type="component" value="Unassembled WGS sequence"/>
</dbReference>
<keyword evidence="2" id="KW-1185">Reference proteome</keyword>
<proteinExistence type="predicted"/>
<reference evidence="1" key="1">
    <citation type="journal article" date="2014" name="Int. J. Syst. Evol. Microbiol.">
        <title>Complete genome sequence of Corynebacterium casei LMG S-19264T (=DSM 44701T), isolated from a smear-ripened cheese.</title>
        <authorList>
            <consortium name="US DOE Joint Genome Institute (JGI-PGF)"/>
            <person name="Walter F."/>
            <person name="Albersmeier A."/>
            <person name="Kalinowski J."/>
            <person name="Ruckert C."/>
        </authorList>
    </citation>
    <scope>NUCLEOTIDE SEQUENCE</scope>
    <source>
        <strain evidence="1">CGMCC 1.12777</strain>
    </source>
</reference>
<gene>
    <name evidence="1" type="ORF">GCM10007096_23050</name>
</gene>
<reference evidence="1" key="2">
    <citation type="submission" date="2020-09" db="EMBL/GenBank/DDBJ databases">
        <authorList>
            <person name="Sun Q."/>
            <person name="Zhou Y."/>
        </authorList>
    </citation>
    <scope>NUCLEOTIDE SEQUENCE</scope>
    <source>
        <strain evidence="1">CGMCC 1.12777</strain>
    </source>
</reference>